<evidence type="ECO:0000256" key="2">
    <source>
        <dbReference type="ARBA" id="ARBA00023315"/>
    </source>
</evidence>
<dbReference type="InterPro" id="IPR050832">
    <property type="entry name" value="Bact_Acetyltransf"/>
</dbReference>
<proteinExistence type="predicted"/>
<keyword evidence="2" id="KW-0012">Acyltransferase</keyword>
<evidence type="ECO:0000313" key="5">
    <source>
        <dbReference type="Proteomes" id="UP001440984"/>
    </source>
</evidence>
<protein>
    <submittedName>
        <fullName evidence="4">GNAT family N-acetyltransferase</fullName>
    </submittedName>
</protein>
<dbReference type="RefSeq" id="WP_348953802.1">
    <property type="nucleotide sequence ID" value="NZ_JBDZYD010000009.1"/>
</dbReference>
<reference evidence="4 5" key="1">
    <citation type="submission" date="2024-05" db="EMBL/GenBank/DDBJ databases">
        <authorList>
            <person name="Zhao H."/>
            <person name="Xu Y."/>
            <person name="Lin S."/>
            <person name="Spain J.C."/>
            <person name="Zhou N.-Y."/>
        </authorList>
    </citation>
    <scope>NUCLEOTIDE SEQUENCE [LARGE SCALE GENOMIC DNA]</scope>
    <source>
        <strain evidence="4 5">NEAU-NG30</strain>
    </source>
</reference>
<dbReference type="SUPFAM" id="SSF55729">
    <property type="entry name" value="Acyl-CoA N-acyltransferases (Nat)"/>
    <property type="match status" value="1"/>
</dbReference>
<dbReference type="PANTHER" id="PTHR43877">
    <property type="entry name" value="AMINOALKYLPHOSPHONATE N-ACETYLTRANSFERASE-RELATED-RELATED"/>
    <property type="match status" value="1"/>
</dbReference>
<evidence type="ECO:0000256" key="1">
    <source>
        <dbReference type="ARBA" id="ARBA00022679"/>
    </source>
</evidence>
<sequence length="148" mass="16089">MTTVRPARATDVPRLTVLLAQLGYPSEPDAVAARLVSVVDGATRAVLVAVNGSRVDGFVTVERRLVLHDDALGEITGLVVDTAARRSGVGRVLVAAAEAWLARRGLRTVVVRSDVTRPESHRFYQDIGFRRTKTSHTYRKEITTAAAR</sequence>
<dbReference type="Pfam" id="PF00583">
    <property type="entry name" value="Acetyltransf_1"/>
    <property type="match status" value="1"/>
</dbReference>
<keyword evidence="1" id="KW-0808">Transferase</keyword>
<comment type="caution">
    <text evidence="4">The sequence shown here is derived from an EMBL/GenBank/DDBJ whole genome shotgun (WGS) entry which is preliminary data.</text>
</comment>
<dbReference type="Proteomes" id="UP001440984">
    <property type="component" value="Unassembled WGS sequence"/>
</dbReference>
<name>A0ABV0LJ41_9PSEU</name>
<dbReference type="InterPro" id="IPR016181">
    <property type="entry name" value="Acyl_CoA_acyltransferase"/>
</dbReference>
<dbReference type="CDD" id="cd04301">
    <property type="entry name" value="NAT_SF"/>
    <property type="match status" value="1"/>
</dbReference>
<organism evidence="4 5">
    <name type="scientific">Amycolatopsis melonis</name>
    <dbReference type="NCBI Taxonomy" id="3156488"/>
    <lineage>
        <taxon>Bacteria</taxon>
        <taxon>Bacillati</taxon>
        <taxon>Actinomycetota</taxon>
        <taxon>Actinomycetes</taxon>
        <taxon>Pseudonocardiales</taxon>
        <taxon>Pseudonocardiaceae</taxon>
        <taxon>Amycolatopsis</taxon>
    </lineage>
</organism>
<dbReference type="InterPro" id="IPR000182">
    <property type="entry name" value="GNAT_dom"/>
</dbReference>
<dbReference type="Gene3D" id="3.40.630.30">
    <property type="match status" value="1"/>
</dbReference>
<dbReference type="EMBL" id="JBDZYD010000009">
    <property type="protein sequence ID" value="MEQ0562320.1"/>
    <property type="molecule type" value="Genomic_DNA"/>
</dbReference>
<gene>
    <name evidence="4" type="ORF">ABJI51_24820</name>
</gene>
<keyword evidence="5" id="KW-1185">Reference proteome</keyword>
<accession>A0ABV0LJ41</accession>
<dbReference type="PROSITE" id="PS51186">
    <property type="entry name" value="GNAT"/>
    <property type="match status" value="1"/>
</dbReference>
<evidence type="ECO:0000259" key="3">
    <source>
        <dbReference type="PROSITE" id="PS51186"/>
    </source>
</evidence>
<evidence type="ECO:0000313" key="4">
    <source>
        <dbReference type="EMBL" id="MEQ0562320.1"/>
    </source>
</evidence>
<feature type="domain" description="N-acetyltransferase" evidence="3">
    <location>
        <begin position="2"/>
        <end position="148"/>
    </location>
</feature>